<evidence type="ECO:0000313" key="2">
    <source>
        <dbReference type="Proteomes" id="UP000184066"/>
    </source>
</evidence>
<gene>
    <name evidence="1" type="ORF">SAMN05216200_1143</name>
</gene>
<keyword evidence="2" id="KW-1185">Reference proteome</keyword>
<dbReference type="OrthoDB" id="7583965at2"/>
<proteinExistence type="predicted"/>
<dbReference type="Proteomes" id="UP000184066">
    <property type="component" value="Unassembled WGS sequence"/>
</dbReference>
<reference evidence="1 2" key="1">
    <citation type="submission" date="2016-12" db="EMBL/GenBank/DDBJ databases">
        <authorList>
            <person name="Song W.-J."/>
            <person name="Kurnit D.M."/>
        </authorList>
    </citation>
    <scope>NUCLEOTIDE SEQUENCE [LARGE SCALE GENOMIC DNA]</scope>
    <source>
        <strain evidence="1 2">CGMCC 1.10808</strain>
    </source>
</reference>
<dbReference type="STRING" id="1189325.SAMN04488119_101419"/>
<evidence type="ECO:0000313" key="1">
    <source>
        <dbReference type="EMBL" id="SHN76801.1"/>
    </source>
</evidence>
<dbReference type="RefSeq" id="WP_072748414.1">
    <property type="nucleotide sequence ID" value="NZ_FOHL01000001.1"/>
</dbReference>
<organism evidence="1 2">
    <name type="scientific">Oceanicella actignis</name>
    <dbReference type="NCBI Taxonomy" id="1189325"/>
    <lineage>
        <taxon>Bacteria</taxon>
        <taxon>Pseudomonadati</taxon>
        <taxon>Pseudomonadota</taxon>
        <taxon>Alphaproteobacteria</taxon>
        <taxon>Rhodobacterales</taxon>
        <taxon>Paracoccaceae</taxon>
        <taxon>Oceanicella</taxon>
    </lineage>
</organism>
<accession>A0A1M7U194</accession>
<dbReference type="AlphaFoldDB" id="A0A1M7U194"/>
<protein>
    <submittedName>
        <fullName evidence="1">Uncharacterized protein</fullName>
    </submittedName>
</protein>
<name>A0A1M7U194_9RHOB</name>
<dbReference type="EMBL" id="FRDL01000014">
    <property type="protein sequence ID" value="SHN76801.1"/>
    <property type="molecule type" value="Genomic_DNA"/>
</dbReference>
<sequence>MTARGARAPITPQEAREAVQAVAAAGSIAAAARAVGMTRAAVQRRLRAADRYGITPHGEVDATREVVFPVPERGVARYLLSAVQNNTAPHREFWANLLALAEETGARVMLGRIRYNHTRQQVAQEKDDGAAQGDLWYAPEFAPYICDERVRLAPGLMWAGDMNALPTAANPLSGLDSFTGVDSCIFPHTHLALRSIATAKPDPVKINYTTGAATLANYIKRKAGLKAEFHHAYSGLMVEVDAAGDWFVRQVNADRAGVIHDLDARVEGGRVTRGHRVAVFTPGDIHGERIDQVVAGAVWGAGGMVDVLRPRAQVLHDVFNMGRRSHHLALEERLALHFAGRESVESEVEATAAELRRMVRPWAETFVVKSNHDEHLDRWVRESDWRADPVNAHFYLAAALAKVEAIRDGREFDLVAWAIARAGGPPVRFLRRDEPLTIAGIDHAHHGDLGPNGARGSAAALARIGRRSTIGHSHGANIVAGCYQVGVSCELCMGYNRGPSNWSHTHALTYDNGKRALVTMRGAKWRGE</sequence>